<name>A0A2W4RNK6_9GAMM</name>
<evidence type="ECO:0000313" key="3">
    <source>
        <dbReference type="Proteomes" id="UP000249396"/>
    </source>
</evidence>
<protein>
    <submittedName>
        <fullName evidence="2">Uncharacterized protein</fullName>
    </submittedName>
</protein>
<feature type="region of interest" description="Disordered" evidence="1">
    <location>
        <begin position="86"/>
        <end position="111"/>
    </location>
</feature>
<sequence length="111" mass="11773">MDGKLHATAKLAVSFRFHVPVTGFLHPCWNDGILAKPQIMAFWSAGGTGLVAPSGGLSVCATRFFRLRTGSVLRWFVQPAGVPTWRGASRGSPAAPSDLQANRGARTVQPA</sequence>
<evidence type="ECO:0000256" key="1">
    <source>
        <dbReference type="SAM" id="MobiDB-lite"/>
    </source>
</evidence>
<organism evidence="2 3">
    <name type="scientific">Candidatus Methylumidiphilus alinenensis</name>
    <dbReference type="NCBI Taxonomy" id="2202197"/>
    <lineage>
        <taxon>Bacteria</taxon>
        <taxon>Pseudomonadati</taxon>
        <taxon>Pseudomonadota</taxon>
        <taxon>Gammaproteobacteria</taxon>
        <taxon>Methylococcales</taxon>
        <taxon>Candidatus Methylumidiphilus</taxon>
    </lineage>
</organism>
<accession>A0A2W4RNK6</accession>
<evidence type="ECO:0000313" key="2">
    <source>
        <dbReference type="EMBL" id="PZN83976.1"/>
    </source>
</evidence>
<dbReference type="EMBL" id="QJPH01000169">
    <property type="protein sequence ID" value="PZN83976.1"/>
    <property type="molecule type" value="Genomic_DNA"/>
</dbReference>
<proteinExistence type="predicted"/>
<dbReference type="AlphaFoldDB" id="A0A2W4RNK6"/>
<reference evidence="2 3" key="1">
    <citation type="journal article" date="2018" name="Aquat. Microb. Ecol.">
        <title>Gammaproteobacterial methanotrophs dominate.</title>
        <authorList>
            <person name="Rissanen A.J."/>
            <person name="Saarenheimo J."/>
            <person name="Tiirola M."/>
            <person name="Peura S."/>
            <person name="Aalto S.L."/>
            <person name="Karvinen A."/>
            <person name="Nykanen H."/>
        </authorList>
    </citation>
    <scope>NUCLEOTIDE SEQUENCE [LARGE SCALE GENOMIC DNA]</scope>
    <source>
        <strain evidence="2">AMbin10</strain>
    </source>
</reference>
<gene>
    <name evidence="2" type="ORF">DM484_03480</name>
</gene>
<dbReference type="Proteomes" id="UP000249396">
    <property type="component" value="Unassembled WGS sequence"/>
</dbReference>
<comment type="caution">
    <text evidence="2">The sequence shown here is derived from an EMBL/GenBank/DDBJ whole genome shotgun (WGS) entry which is preliminary data.</text>
</comment>